<name>A0A4P6F7D7_9MICO</name>
<proteinExistence type="predicted"/>
<dbReference type="EMBL" id="CP035493">
    <property type="protein sequence ID" value="QAY71405.1"/>
    <property type="molecule type" value="Genomic_DNA"/>
</dbReference>
<dbReference type="KEGG" id="xya:ET471_16345"/>
<dbReference type="Proteomes" id="UP000292118">
    <property type="component" value="Chromosome"/>
</dbReference>
<dbReference type="OrthoDB" id="4829498at2"/>
<evidence type="ECO:0000313" key="1">
    <source>
        <dbReference type="EMBL" id="QAY71405.1"/>
    </source>
</evidence>
<protein>
    <submittedName>
        <fullName evidence="1">Uncharacterized protein</fullName>
    </submittedName>
</protein>
<keyword evidence="2" id="KW-1185">Reference proteome</keyword>
<organism evidence="1 2">
    <name type="scientific">Xylanimonas protaetiae</name>
    <dbReference type="NCBI Taxonomy" id="2509457"/>
    <lineage>
        <taxon>Bacteria</taxon>
        <taxon>Bacillati</taxon>
        <taxon>Actinomycetota</taxon>
        <taxon>Actinomycetes</taxon>
        <taxon>Micrococcales</taxon>
        <taxon>Promicromonosporaceae</taxon>
        <taxon>Xylanimonas</taxon>
    </lineage>
</organism>
<dbReference type="AlphaFoldDB" id="A0A4P6F7D7"/>
<gene>
    <name evidence="1" type="ORF">ET471_16345</name>
</gene>
<evidence type="ECO:0000313" key="2">
    <source>
        <dbReference type="Proteomes" id="UP000292118"/>
    </source>
</evidence>
<reference evidence="1 2" key="1">
    <citation type="submission" date="2019-01" db="EMBL/GenBank/DDBJ databases">
        <title>Genome sequencing of strain FW10M-9.</title>
        <authorList>
            <person name="Heo J."/>
            <person name="Kim S.-J."/>
            <person name="Kim J.-S."/>
            <person name="Hong S.-B."/>
            <person name="Kwon S.-W."/>
        </authorList>
    </citation>
    <scope>NUCLEOTIDE SEQUENCE [LARGE SCALE GENOMIC DNA]</scope>
    <source>
        <strain evidence="1 2">FW10M-9</strain>
    </source>
</reference>
<accession>A0A4P6F7D7</accession>
<sequence>MDDADVAWVRPAWMAEAVQNREEAVLALQSCLDAKGWAVTVLPDASVVGDKDEDSDRFDADFAQCSGAGEPVEYTESTARQEYGRWVDVAACLRAQGRTVSEAPSEDTWVDLALKNASGTLEPGESLWLPYLEVAPTAELEKECPQPWF</sequence>